<dbReference type="AlphaFoldDB" id="A0A4U0QYJ4"/>
<dbReference type="GO" id="GO:0004630">
    <property type="term" value="F:phospholipase D activity"/>
    <property type="evidence" value="ECO:0007669"/>
    <property type="project" value="TreeGrafter"/>
</dbReference>
<dbReference type="GO" id="GO:0009395">
    <property type="term" value="P:phospholipid catabolic process"/>
    <property type="evidence" value="ECO:0007669"/>
    <property type="project" value="TreeGrafter"/>
</dbReference>
<dbReference type="Gene3D" id="3.30.870.10">
    <property type="entry name" value="Endonuclease Chain A"/>
    <property type="match status" value="2"/>
</dbReference>
<evidence type="ECO:0000256" key="4">
    <source>
        <dbReference type="ARBA" id="ARBA00022525"/>
    </source>
</evidence>
<dbReference type="PANTHER" id="PTHR18896:SF60">
    <property type="entry name" value="PHOSPHOLIPASE D"/>
    <property type="match status" value="1"/>
</dbReference>
<feature type="domain" description="PLD phosphodiesterase" evidence="9">
    <location>
        <begin position="343"/>
        <end position="370"/>
    </location>
</feature>
<evidence type="ECO:0000313" key="10">
    <source>
        <dbReference type="EMBL" id="TJZ86672.1"/>
    </source>
</evidence>
<dbReference type="InterPro" id="IPR001736">
    <property type="entry name" value="PLipase_D/transphosphatidylase"/>
</dbReference>
<sequence>MDASSDRLARPGWNCWRVEQSGRFAVIADADEYFRVVRQAMLQARHSILMIGWDFDARIHLGDASDGGPPALGDFVMWLARRSPTLHVRLLRWDTGALKALFRGSTLLTILRWKMHPRITLRLDGKHPFASSHHQKIVVIDDCLAFCGGIDMTEGRWDTREHIDDDPRRTSAGGKPLKPWHDATSAFDGPAARALGDLARDRWRIASGEVLAPISDSSGCWPEALVPTFRDVALAIARTRPEIPDVHPAFEIEQMYLDLIARARRVIYAESQYFASRRIAQAIAKRLIEDDPPEIVIINPVSAQGWLEPLAMDTARAQLIEALRKLDHRDRLRIYHPVTDAGAEIYVHAKVTIVDDTYLRVGSSNFNNRSMRLDTECDVMLAAERPGADATRASITALRDDLLAEHLAMRPEEVAPAIAEHGSLIAMIEARRGPQGQGRTLIPYEIPELSDFEAWLADNEILDPEGPDKIFEPLGKRKGLIRRIHWPRRLTWRRRAERRKAG</sequence>
<dbReference type="PROSITE" id="PS50035">
    <property type="entry name" value="PLD"/>
    <property type="match status" value="2"/>
</dbReference>
<comment type="subcellular location">
    <subcellularLocation>
        <location evidence="2">Secreted</location>
    </subcellularLocation>
</comment>
<protein>
    <recommendedName>
        <fullName evidence="3">Phospholipase D</fullName>
    </recommendedName>
    <alternativeName>
        <fullName evidence="8">Choline phosphatase</fullName>
    </alternativeName>
</protein>
<dbReference type="Proteomes" id="UP000306223">
    <property type="component" value="Unassembled WGS sequence"/>
</dbReference>
<dbReference type="GO" id="GO:0005886">
    <property type="term" value="C:plasma membrane"/>
    <property type="evidence" value="ECO:0007669"/>
    <property type="project" value="TreeGrafter"/>
</dbReference>
<keyword evidence="7" id="KW-0443">Lipid metabolism</keyword>
<dbReference type="SMART" id="SM00155">
    <property type="entry name" value="PLDc"/>
    <property type="match status" value="2"/>
</dbReference>
<evidence type="ECO:0000256" key="8">
    <source>
        <dbReference type="ARBA" id="ARBA00029594"/>
    </source>
</evidence>
<dbReference type="Pfam" id="PF13091">
    <property type="entry name" value="PLDc_2"/>
    <property type="match status" value="1"/>
</dbReference>
<evidence type="ECO:0000256" key="3">
    <source>
        <dbReference type="ARBA" id="ARBA00018392"/>
    </source>
</evidence>
<accession>A0A4U0QYJ4</accession>
<evidence type="ECO:0000313" key="11">
    <source>
        <dbReference type="Proteomes" id="UP000306223"/>
    </source>
</evidence>
<evidence type="ECO:0000256" key="5">
    <source>
        <dbReference type="ARBA" id="ARBA00022737"/>
    </source>
</evidence>
<dbReference type="EMBL" id="SUNH01000005">
    <property type="protein sequence ID" value="TJZ86672.1"/>
    <property type="molecule type" value="Genomic_DNA"/>
</dbReference>
<evidence type="ECO:0000259" key="9">
    <source>
        <dbReference type="PROSITE" id="PS50035"/>
    </source>
</evidence>
<dbReference type="RefSeq" id="WP_136855396.1">
    <property type="nucleotide sequence ID" value="NZ_SUNH01000005.1"/>
</dbReference>
<dbReference type="OrthoDB" id="8828485at2"/>
<reference evidence="10 11" key="1">
    <citation type="submission" date="2019-04" db="EMBL/GenBank/DDBJ databases">
        <authorList>
            <person name="Li J."/>
        </authorList>
    </citation>
    <scope>NUCLEOTIDE SEQUENCE [LARGE SCALE GENOMIC DNA]</scope>
    <source>
        <strain evidence="10 11">CCTCC AB2016182</strain>
    </source>
</reference>
<dbReference type="SUPFAM" id="SSF56024">
    <property type="entry name" value="Phospholipase D/nuclease"/>
    <property type="match status" value="2"/>
</dbReference>
<gene>
    <name evidence="10" type="ORF">FA740_03545</name>
</gene>
<dbReference type="CDD" id="cd09140">
    <property type="entry name" value="PLDc_vPLD1_2_like_bac_1"/>
    <property type="match status" value="1"/>
</dbReference>
<keyword evidence="5" id="KW-0677">Repeat</keyword>
<evidence type="ECO:0000256" key="7">
    <source>
        <dbReference type="ARBA" id="ARBA00023098"/>
    </source>
</evidence>
<dbReference type="GO" id="GO:0005576">
    <property type="term" value="C:extracellular region"/>
    <property type="evidence" value="ECO:0007669"/>
    <property type="project" value="UniProtKB-SubCell"/>
</dbReference>
<comment type="function">
    <text evidence="1">Could be a virulence factor.</text>
</comment>
<dbReference type="Pfam" id="PF00614">
    <property type="entry name" value="PLDc"/>
    <property type="match status" value="1"/>
</dbReference>
<keyword evidence="4" id="KW-0964">Secreted</keyword>
<evidence type="ECO:0000256" key="6">
    <source>
        <dbReference type="ARBA" id="ARBA00022801"/>
    </source>
</evidence>
<dbReference type="CDD" id="cd09143">
    <property type="entry name" value="PLDc_vPLD1_2_like_bac_2"/>
    <property type="match status" value="1"/>
</dbReference>
<evidence type="ECO:0000256" key="2">
    <source>
        <dbReference type="ARBA" id="ARBA00004613"/>
    </source>
</evidence>
<comment type="caution">
    <text evidence="10">The sequence shown here is derived from an EMBL/GenBank/DDBJ whole genome shotgun (WGS) entry which is preliminary data.</text>
</comment>
<dbReference type="InterPro" id="IPR025202">
    <property type="entry name" value="PLD-like_dom"/>
</dbReference>
<evidence type="ECO:0000256" key="1">
    <source>
        <dbReference type="ARBA" id="ARBA00003145"/>
    </source>
</evidence>
<feature type="domain" description="PLD phosphodiesterase" evidence="9">
    <location>
        <begin position="129"/>
        <end position="156"/>
    </location>
</feature>
<dbReference type="PANTHER" id="PTHR18896">
    <property type="entry name" value="PHOSPHOLIPASE D"/>
    <property type="match status" value="1"/>
</dbReference>
<keyword evidence="11" id="KW-1185">Reference proteome</keyword>
<organism evidence="10 11">
    <name type="scientific">Paracoccus hibiscisoli</name>
    <dbReference type="NCBI Taxonomy" id="2023261"/>
    <lineage>
        <taxon>Bacteria</taxon>
        <taxon>Pseudomonadati</taxon>
        <taxon>Pseudomonadota</taxon>
        <taxon>Alphaproteobacteria</taxon>
        <taxon>Rhodobacterales</taxon>
        <taxon>Paracoccaceae</taxon>
        <taxon>Paracoccus</taxon>
    </lineage>
</organism>
<name>A0A4U0QYJ4_9RHOB</name>
<dbReference type="InterPro" id="IPR015679">
    <property type="entry name" value="PLipase_D_fam"/>
</dbReference>
<keyword evidence="6" id="KW-0378">Hydrolase</keyword>
<proteinExistence type="predicted"/>